<sequence>FVKLKEIEPSTIPLDEEIPLTRTEATPSTSRSSTESDTTYGYSTLTDIKTPKPIEIIKGLEKKDALPNLPLSCISYRKVKKLTYQLDIDQQNVENLTEDDLYDTVSYINSKEFMKHFQNIVFPNKVAVNLGFDLVNLSLAKSIPGKIFCNLNDKDGSVPCEVIPALPIQWPLEQTLEFLMKGQKPPEVRKRYIFPTESMINEIKALNCVLVPKGYVRKKGAHFDNDIEWEIHCPQAERYLETFMSHAQTKSFLFLLTIHKTYIEPKTLQFGLLTEHIRNFLLWEYEANYSDWPEHRLGTKLMNILKNFNTHIAKSHLPDYFIKEKNMFENIPKKYLRHAQKVFHEVLESPVMKFIKSLRNLRYTRGRFFYHPFDFEQLHDILIKSGMESTNPQIISDSSIPPNYKKKRYYDSDTQLKYIKEMKRRERILHQMREKKEKEKENLSEPEERRESIDSIKMDWTCDKQFDVYKKRKLLTFFINNFIDIAKKSSEISSHKQTLFYLKQAKYLTKIMGDECPALCGEVEDFLRKIKIQEDQCNKLVAQGGADSPNTQERRVMFPSNLNTSNNIIESRNNESSFKSNGVQPRKSVAFVEIH</sequence>
<protein>
    <recommendedName>
        <fullName evidence="3">Mab-21-like HhH/H2TH-like domain-containing protein</fullName>
    </recommendedName>
</protein>
<dbReference type="InterPro" id="IPR024810">
    <property type="entry name" value="MAB21L/cGLR"/>
</dbReference>
<feature type="compositionally biased region" description="Low complexity" evidence="2">
    <location>
        <begin position="21"/>
        <end position="39"/>
    </location>
</feature>
<dbReference type="InterPro" id="IPR046906">
    <property type="entry name" value="Mab-21_HhH/H2TH-like"/>
</dbReference>
<evidence type="ECO:0000313" key="4">
    <source>
        <dbReference type="EMBL" id="KAJ8966131.1"/>
    </source>
</evidence>
<evidence type="ECO:0000259" key="3">
    <source>
        <dbReference type="Pfam" id="PF20266"/>
    </source>
</evidence>
<dbReference type="Pfam" id="PF20266">
    <property type="entry name" value="Mab-21_C"/>
    <property type="match status" value="1"/>
</dbReference>
<feature type="region of interest" description="Disordered" evidence="2">
    <location>
        <begin position="16"/>
        <end position="42"/>
    </location>
</feature>
<dbReference type="PANTHER" id="PTHR10656">
    <property type="entry name" value="CELL FATE DETERMINING PROTEIN MAB21-RELATED"/>
    <property type="match status" value="1"/>
</dbReference>
<accession>A0AAV8ZLC5</accession>
<feature type="coiled-coil region" evidence="1">
    <location>
        <begin position="419"/>
        <end position="449"/>
    </location>
</feature>
<name>A0AAV8ZLC5_9CUCU</name>
<dbReference type="SMART" id="SM01265">
    <property type="entry name" value="Mab-21"/>
    <property type="match status" value="1"/>
</dbReference>
<dbReference type="AlphaFoldDB" id="A0AAV8ZLC5"/>
<dbReference type="Proteomes" id="UP001162156">
    <property type="component" value="Unassembled WGS sequence"/>
</dbReference>
<evidence type="ECO:0000256" key="2">
    <source>
        <dbReference type="SAM" id="MobiDB-lite"/>
    </source>
</evidence>
<keyword evidence="1" id="KW-0175">Coiled coil</keyword>
<dbReference type="Gene3D" id="1.10.1410.40">
    <property type="match status" value="1"/>
</dbReference>
<feature type="domain" description="Mab-21-like HhH/H2TH-like" evidence="3">
    <location>
        <begin position="272"/>
        <end position="341"/>
    </location>
</feature>
<comment type="caution">
    <text evidence="4">The sequence shown here is derived from an EMBL/GenBank/DDBJ whole genome shotgun (WGS) entry which is preliminary data.</text>
</comment>
<proteinExistence type="predicted"/>
<reference evidence="4" key="1">
    <citation type="journal article" date="2023" name="Insect Mol. Biol.">
        <title>Genome sequencing provides insights into the evolution of gene families encoding plant cell wall-degrading enzymes in longhorned beetles.</title>
        <authorList>
            <person name="Shin N.R."/>
            <person name="Okamura Y."/>
            <person name="Kirsch R."/>
            <person name="Pauchet Y."/>
        </authorList>
    </citation>
    <scope>NUCLEOTIDE SEQUENCE</scope>
    <source>
        <strain evidence="4">RBIC_L_NR</strain>
    </source>
</reference>
<feature type="non-terminal residue" evidence="4">
    <location>
        <position position="1"/>
    </location>
</feature>
<keyword evidence="5" id="KW-1185">Reference proteome</keyword>
<gene>
    <name evidence="4" type="ORF">NQ314_003723</name>
</gene>
<evidence type="ECO:0000313" key="5">
    <source>
        <dbReference type="Proteomes" id="UP001162156"/>
    </source>
</evidence>
<organism evidence="4 5">
    <name type="scientific">Rhamnusium bicolor</name>
    <dbReference type="NCBI Taxonomy" id="1586634"/>
    <lineage>
        <taxon>Eukaryota</taxon>
        <taxon>Metazoa</taxon>
        <taxon>Ecdysozoa</taxon>
        <taxon>Arthropoda</taxon>
        <taxon>Hexapoda</taxon>
        <taxon>Insecta</taxon>
        <taxon>Pterygota</taxon>
        <taxon>Neoptera</taxon>
        <taxon>Endopterygota</taxon>
        <taxon>Coleoptera</taxon>
        <taxon>Polyphaga</taxon>
        <taxon>Cucujiformia</taxon>
        <taxon>Chrysomeloidea</taxon>
        <taxon>Cerambycidae</taxon>
        <taxon>Lepturinae</taxon>
        <taxon>Rhagiini</taxon>
        <taxon>Rhamnusium</taxon>
    </lineage>
</organism>
<dbReference type="EMBL" id="JANEYF010001069">
    <property type="protein sequence ID" value="KAJ8966131.1"/>
    <property type="molecule type" value="Genomic_DNA"/>
</dbReference>
<evidence type="ECO:0000256" key="1">
    <source>
        <dbReference type="SAM" id="Coils"/>
    </source>
</evidence>
<dbReference type="PANTHER" id="PTHR10656:SF69">
    <property type="entry name" value="MAB-21-LIKE HHH_H2TH-LIKE DOMAIN-CONTAINING PROTEIN"/>
    <property type="match status" value="1"/>
</dbReference>